<evidence type="ECO:0000256" key="1">
    <source>
        <dbReference type="SAM" id="MobiDB-lite"/>
    </source>
</evidence>
<name>A0AAP0LGL7_9MAGN</name>
<evidence type="ECO:0000313" key="2">
    <source>
        <dbReference type="EMBL" id="KAK9169275.1"/>
    </source>
</evidence>
<protein>
    <submittedName>
        <fullName evidence="2">Uncharacterized protein</fullName>
    </submittedName>
</protein>
<dbReference type="EMBL" id="JBBNAF010000001">
    <property type="protein sequence ID" value="KAK9169275.1"/>
    <property type="molecule type" value="Genomic_DNA"/>
</dbReference>
<organism evidence="2 3">
    <name type="scientific">Stephania yunnanensis</name>
    <dbReference type="NCBI Taxonomy" id="152371"/>
    <lineage>
        <taxon>Eukaryota</taxon>
        <taxon>Viridiplantae</taxon>
        <taxon>Streptophyta</taxon>
        <taxon>Embryophyta</taxon>
        <taxon>Tracheophyta</taxon>
        <taxon>Spermatophyta</taxon>
        <taxon>Magnoliopsida</taxon>
        <taxon>Ranunculales</taxon>
        <taxon>Menispermaceae</taxon>
        <taxon>Menispermoideae</taxon>
        <taxon>Cissampelideae</taxon>
        <taxon>Stephania</taxon>
    </lineage>
</organism>
<evidence type="ECO:0000313" key="3">
    <source>
        <dbReference type="Proteomes" id="UP001420932"/>
    </source>
</evidence>
<gene>
    <name evidence="2" type="ORF">Syun_001415</name>
</gene>
<sequence>MSKSLNDQNMEQHPRDHDRLYMDDLELTLIGATLRNQITTLRSQDLVFEYQKALARNFSRMKHTMSRRSRCEGGTSVPIPST</sequence>
<dbReference type="AlphaFoldDB" id="A0AAP0LGL7"/>
<proteinExistence type="predicted"/>
<dbReference type="Proteomes" id="UP001420932">
    <property type="component" value="Unassembled WGS sequence"/>
</dbReference>
<keyword evidence="3" id="KW-1185">Reference proteome</keyword>
<feature type="region of interest" description="Disordered" evidence="1">
    <location>
        <begin position="61"/>
        <end position="82"/>
    </location>
</feature>
<reference evidence="2 3" key="1">
    <citation type="submission" date="2024-01" db="EMBL/GenBank/DDBJ databases">
        <title>Genome assemblies of Stephania.</title>
        <authorList>
            <person name="Yang L."/>
        </authorList>
    </citation>
    <scope>NUCLEOTIDE SEQUENCE [LARGE SCALE GENOMIC DNA]</scope>
    <source>
        <strain evidence="2">YNDBR</strain>
        <tissue evidence="2">Leaf</tissue>
    </source>
</reference>
<comment type="caution">
    <text evidence="2">The sequence shown here is derived from an EMBL/GenBank/DDBJ whole genome shotgun (WGS) entry which is preliminary data.</text>
</comment>
<accession>A0AAP0LGL7</accession>